<proteinExistence type="predicted"/>
<protein>
    <submittedName>
        <fullName evidence="1">Uncharacterized protein</fullName>
    </submittedName>
</protein>
<dbReference type="OrthoDB" id="6265721at2759"/>
<gene>
    <name evidence="1" type="ORF">FBUS_08032</name>
</gene>
<organism evidence="1 2">
    <name type="scientific">Fasciolopsis buskii</name>
    <dbReference type="NCBI Taxonomy" id="27845"/>
    <lineage>
        <taxon>Eukaryota</taxon>
        <taxon>Metazoa</taxon>
        <taxon>Spiralia</taxon>
        <taxon>Lophotrochozoa</taxon>
        <taxon>Platyhelminthes</taxon>
        <taxon>Trematoda</taxon>
        <taxon>Digenea</taxon>
        <taxon>Plagiorchiida</taxon>
        <taxon>Echinostomata</taxon>
        <taxon>Echinostomatoidea</taxon>
        <taxon>Fasciolidae</taxon>
        <taxon>Fasciolopsis</taxon>
    </lineage>
</organism>
<name>A0A8E0RM07_9TREM</name>
<dbReference type="Proteomes" id="UP000728185">
    <property type="component" value="Unassembled WGS sequence"/>
</dbReference>
<evidence type="ECO:0000313" key="1">
    <source>
        <dbReference type="EMBL" id="KAA0187354.1"/>
    </source>
</evidence>
<sequence length="324" mass="36544">MNVVLPKEVRRPLVDGTKLNDKLSVTRIVENCKTNIYVSRTSPSGETYDGDISDHNESYPTHVSPNSISGPYISEELDSFDGDASSSESVATSLICGDNLEKRIIQRSPRLSEDSLTLPVSGESFGKLNKLDFHSNFPNRCEKVSVTSVDDETFIISSSTSLLTEDYEKIPEPMKARVQLHRRKRLEWKFNSSNPSTVEHKCPETSNSWTVYDDLLEEIEENLDASGRRCDPQQMADSDPPCNGTYQAYNDGISTAIENYLNQRFLNFPEESKAGFCYQYLPLSPTKMCAEMSTMTDPEEQEEDDSACRRKAHCLPLCRCMPKK</sequence>
<evidence type="ECO:0000313" key="2">
    <source>
        <dbReference type="Proteomes" id="UP000728185"/>
    </source>
</evidence>
<comment type="caution">
    <text evidence="1">The sequence shown here is derived from an EMBL/GenBank/DDBJ whole genome shotgun (WGS) entry which is preliminary data.</text>
</comment>
<accession>A0A8E0RM07</accession>
<keyword evidence="2" id="KW-1185">Reference proteome</keyword>
<dbReference type="EMBL" id="LUCM01009171">
    <property type="protein sequence ID" value="KAA0187354.1"/>
    <property type="molecule type" value="Genomic_DNA"/>
</dbReference>
<dbReference type="AlphaFoldDB" id="A0A8E0RM07"/>
<reference evidence="1" key="1">
    <citation type="submission" date="2019-05" db="EMBL/GenBank/DDBJ databases">
        <title>Annotation for the trematode Fasciolopsis buski.</title>
        <authorList>
            <person name="Choi Y.-J."/>
        </authorList>
    </citation>
    <scope>NUCLEOTIDE SEQUENCE</scope>
    <source>
        <strain evidence="1">HT</strain>
        <tissue evidence="1">Whole worm</tissue>
    </source>
</reference>